<reference evidence="9" key="1">
    <citation type="journal article" date="2019" name="bioRxiv">
        <title>The Genome of the Zebra Mussel, Dreissena polymorpha: A Resource for Invasive Species Research.</title>
        <authorList>
            <person name="McCartney M.A."/>
            <person name="Auch B."/>
            <person name="Kono T."/>
            <person name="Mallez S."/>
            <person name="Zhang Y."/>
            <person name="Obille A."/>
            <person name="Becker A."/>
            <person name="Abrahante J.E."/>
            <person name="Garbe J."/>
            <person name="Badalamenti J.P."/>
            <person name="Herman A."/>
            <person name="Mangelson H."/>
            <person name="Liachko I."/>
            <person name="Sullivan S."/>
            <person name="Sone E.D."/>
            <person name="Koren S."/>
            <person name="Silverstein K.A.T."/>
            <person name="Beckman K.B."/>
            <person name="Gohl D.M."/>
        </authorList>
    </citation>
    <scope>NUCLEOTIDE SEQUENCE</scope>
    <source>
        <strain evidence="9">Duluth1</strain>
        <tissue evidence="9">Whole animal</tissue>
    </source>
</reference>
<keyword evidence="10" id="KW-1185">Reference proteome</keyword>
<evidence type="ECO:0000256" key="4">
    <source>
        <dbReference type="ARBA" id="ARBA00023242"/>
    </source>
</evidence>
<dbReference type="Gene3D" id="1.10.10.60">
    <property type="entry name" value="Homeodomain-like"/>
    <property type="match status" value="1"/>
</dbReference>
<dbReference type="PANTHER" id="PTHR24340">
    <property type="entry name" value="HOMEOBOX PROTEIN NKX"/>
    <property type="match status" value="1"/>
</dbReference>
<dbReference type="InterPro" id="IPR001356">
    <property type="entry name" value="HD"/>
</dbReference>
<feature type="compositionally biased region" description="Basic and acidic residues" evidence="7">
    <location>
        <begin position="151"/>
        <end position="175"/>
    </location>
</feature>
<feature type="compositionally biased region" description="Basic and acidic residues" evidence="7">
    <location>
        <begin position="371"/>
        <end position="381"/>
    </location>
</feature>
<feature type="DNA-binding region" description="Homeobox" evidence="5">
    <location>
        <begin position="192"/>
        <end position="251"/>
    </location>
</feature>
<dbReference type="CDD" id="cd00086">
    <property type="entry name" value="homeodomain"/>
    <property type="match status" value="1"/>
</dbReference>
<evidence type="ECO:0000256" key="3">
    <source>
        <dbReference type="ARBA" id="ARBA00023155"/>
    </source>
</evidence>
<feature type="region of interest" description="Disordered" evidence="7">
    <location>
        <begin position="111"/>
        <end position="194"/>
    </location>
</feature>
<evidence type="ECO:0000313" key="10">
    <source>
        <dbReference type="Proteomes" id="UP000828390"/>
    </source>
</evidence>
<sequence>MQFLGLSAQAFHGETGMEGLLPYARGFFFHLPVTSAPYNTWHPHIYNKPTKQPTPFLISNILDLQSHRHADDMDSKMTPVSRSRHRNSGTDGFILSNDFLGTSRLFGSASSGNRYPGLVVPTAPVGDRLVDREEDSLRGQRSTSSPCPSYMRDHVESPDDESEKNGRNSEKHKLSSDSNDEFSDNGLISQKKKKARTTFTGRQIFELEKQFEQKKYLSSAERAEMASLLNVTETQVKIWFQNRRTKWKKHENITASDLPEVRLQAERNPDVAKAIQNAAKLKKAKERLEQAAASGGASKKDSGRHSNHGSKDDSCSSHEVEAGEPLDFTIGKLNNPSYDQSEVNETDEVLGETHQADYTEVDDDGDADLVSSERDYERETCDDIMTDECTEDGVKRFDDDSVASSDSGDVDIETDARVDKAFDRAARVLRCPVYRVENSH</sequence>
<dbReference type="InterPro" id="IPR050394">
    <property type="entry name" value="Homeobox_NK-like"/>
</dbReference>
<dbReference type="InterPro" id="IPR009057">
    <property type="entry name" value="Homeodomain-like_sf"/>
</dbReference>
<dbReference type="AlphaFoldDB" id="A0A9D4EX57"/>
<accession>A0A9D4EX57</accession>
<comment type="caution">
    <text evidence="9">The sequence shown here is derived from an EMBL/GenBank/DDBJ whole genome shotgun (WGS) entry which is preliminary data.</text>
</comment>
<protein>
    <recommendedName>
        <fullName evidence="8">Homeobox domain-containing protein</fullName>
    </recommendedName>
</protein>
<dbReference type="PROSITE" id="PS50071">
    <property type="entry name" value="HOMEOBOX_2"/>
    <property type="match status" value="1"/>
</dbReference>
<dbReference type="PANTHER" id="PTHR24340:SF70">
    <property type="entry name" value="NK7.1, ISOFORM A"/>
    <property type="match status" value="1"/>
</dbReference>
<dbReference type="PRINTS" id="PR00024">
    <property type="entry name" value="HOMEOBOX"/>
</dbReference>
<dbReference type="SMART" id="SM00389">
    <property type="entry name" value="HOX"/>
    <property type="match status" value="1"/>
</dbReference>
<feature type="region of interest" description="Disordered" evidence="7">
    <location>
        <begin position="282"/>
        <end position="411"/>
    </location>
</feature>
<gene>
    <name evidence="9" type="ORF">DPMN_165972</name>
</gene>
<evidence type="ECO:0000256" key="1">
    <source>
        <dbReference type="ARBA" id="ARBA00004123"/>
    </source>
</evidence>
<name>A0A9D4EX57_DREPO</name>
<evidence type="ECO:0000259" key="8">
    <source>
        <dbReference type="PROSITE" id="PS50071"/>
    </source>
</evidence>
<dbReference type="GO" id="GO:0000978">
    <property type="term" value="F:RNA polymerase II cis-regulatory region sequence-specific DNA binding"/>
    <property type="evidence" value="ECO:0007669"/>
    <property type="project" value="TreeGrafter"/>
</dbReference>
<dbReference type="PROSITE" id="PS00027">
    <property type="entry name" value="HOMEOBOX_1"/>
    <property type="match status" value="1"/>
</dbReference>
<feature type="compositionally biased region" description="Basic and acidic residues" evidence="7">
    <location>
        <begin position="298"/>
        <end position="321"/>
    </location>
</feature>
<keyword evidence="3 5" id="KW-0371">Homeobox</keyword>
<dbReference type="GO" id="GO:0005634">
    <property type="term" value="C:nucleus"/>
    <property type="evidence" value="ECO:0007669"/>
    <property type="project" value="UniProtKB-SubCell"/>
</dbReference>
<dbReference type="Pfam" id="PF00046">
    <property type="entry name" value="Homeodomain"/>
    <property type="match status" value="1"/>
</dbReference>
<dbReference type="InterPro" id="IPR017970">
    <property type="entry name" value="Homeobox_CS"/>
</dbReference>
<dbReference type="GO" id="GO:0030154">
    <property type="term" value="P:cell differentiation"/>
    <property type="evidence" value="ECO:0007669"/>
    <property type="project" value="TreeGrafter"/>
</dbReference>
<feature type="compositionally biased region" description="Acidic residues" evidence="7">
    <location>
        <begin position="382"/>
        <end position="391"/>
    </location>
</feature>
<feature type="domain" description="Homeobox" evidence="8">
    <location>
        <begin position="190"/>
        <end position="250"/>
    </location>
</feature>
<proteinExistence type="predicted"/>
<dbReference type="Proteomes" id="UP000828390">
    <property type="component" value="Unassembled WGS sequence"/>
</dbReference>
<keyword evidence="4 5" id="KW-0539">Nucleus</keyword>
<evidence type="ECO:0000256" key="7">
    <source>
        <dbReference type="SAM" id="MobiDB-lite"/>
    </source>
</evidence>
<dbReference type="GO" id="GO:0000981">
    <property type="term" value="F:DNA-binding transcription factor activity, RNA polymerase II-specific"/>
    <property type="evidence" value="ECO:0007669"/>
    <property type="project" value="InterPro"/>
</dbReference>
<evidence type="ECO:0000256" key="5">
    <source>
        <dbReference type="PROSITE-ProRule" id="PRU00108"/>
    </source>
</evidence>
<keyword evidence="2 5" id="KW-0238">DNA-binding</keyword>
<dbReference type="OrthoDB" id="6159439at2759"/>
<evidence type="ECO:0000256" key="6">
    <source>
        <dbReference type="RuleBase" id="RU000682"/>
    </source>
</evidence>
<comment type="subcellular location">
    <subcellularLocation>
        <location evidence="1 5 6">Nucleus</location>
    </subcellularLocation>
</comment>
<dbReference type="InterPro" id="IPR020479">
    <property type="entry name" value="HD_metazoa"/>
</dbReference>
<organism evidence="9 10">
    <name type="scientific">Dreissena polymorpha</name>
    <name type="common">Zebra mussel</name>
    <name type="synonym">Mytilus polymorpha</name>
    <dbReference type="NCBI Taxonomy" id="45954"/>
    <lineage>
        <taxon>Eukaryota</taxon>
        <taxon>Metazoa</taxon>
        <taxon>Spiralia</taxon>
        <taxon>Lophotrochozoa</taxon>
        <taxon>Mollusca</taxon>
        <taxon>Bivalvia</taxon>
        <taxon>Autobranchia</taxon>
        <taxon>Heteroconchia</taxon>
        <taxon>Euheterodonta</taxon>
        <taxon>Imparidentia</taxon>
        <taxon>Neoheterodontei</taxon>
        <taxon>Myida</taxon>
        <taxon>Dreissenoidea</taxon>
        <taxon>Dreissenidae</taxon>
        <taxon>Dreissena</taxon>
    </lineage>
</organism>
<feature type="compositionally biased region" description="Basic and acidic residues" evidence="7">
    <location>
        <begin position="128"/>
        <end position="138"/>
    </location>
</feature>
<feature type="compositionally biased region" description="Polar residues" evidence="7">
    <location>
        <begin position="332"/>
        <end position="341"/>
    </location>
</feature>
<evidence type="ECO:0000313" key="9">
    <source>
        <dbReference type="EMBL" id="KAH3787842.1"/>
    </source>
</evidence>
<reference evidence="9" key="2">
    <citation type="submission" date="2020-11" db="EMBL/GenBank/DDBJ databases">
        <authorList>
            <person name="McCartney M.A."/>
            <person name="Auch B."/>
            <person name="Kono T."/>
            <person name="Mallez S."/>
            <person name="Becker A."/>
            <person name="Gohl D.M."/>
            <person name="Silverstein K.A.T."/>
            <person name="Koren S."/>
            <person name="Bechman K.B."/>
            <person name="Herman A."/>
            <person name="Abrahante J.E."/>
            <person name="Garbe J."/>
        </authorList>
    </citation>
    <scope>NUCLEOTIDE SEQUENCE</scope>
    <source>
        <strain evidence="9">Duluth1</strain>
        <tissue evidence="9">Whole animal</tissue>
    </source>
</reference>
<dbReference type="SUPFAM" id="SSF46689">
    <property type="entry name" value="Homeodomain-like"/>
    <property type="match status" value="1"/>
</dbReference>
<dbReference type="EMBL" id="JAIWYP010000008">
    <property type="protein sequence ID" value="KAH3787842.1"/>
    <property type="molecule type" value="Genomic_DNA"/>
</dbReference>
<evidence type="ECO:0000256" key="2">
    <source>
        <dbReference type="ARBA" id="ARBA00023125"/>
    </source>
</evidence>